<protein>
    <submittedName>
        <fullName evidence="3">Glyoxalase</fullName>
    </submittedName>
</protein>
<dbReference type="InterPro" id="IPR029068">
    <property type="entry name" value="Glyas_Bleomycin-R_OHBP_Dase"/>
</dbReference>
<evidence type="ECO:0000313" key="3">
    <source>
        <dbReference type="EMBL" id="GAX56259.1"/>
    </source>
</evidence>
<dbReference type="InterPro" id="IPR004360">
    <property type="entry name" value="Glyas_Fos-R_dOase_dom"/>
</dbReference>
<dbReference type="RefSeq" id="WP_067381193.1">
    <property type="nucleotide sequence ID" value="NZ_BDQI01000024.1"/>
</dbReference>
<organism evidence="3 4">
    <name type="scientific">Streptomyces olivochromogenes</name>
    <dbReference type="NCBI Taxonomy" id="1963"/>
    <lineage>
        <taxon>Bacteria</taxon>
        <taxon>Bacillati</taxon>
        <taxon>Actinomycetota</taxon>
        <taxon>Actinomycetes</taxon>
        <taxon>Kitasatosporales</taxon>
        <taxon>Streptomycetaceae</taxon>
        <taxon>Streptomyces</taxon>
    </lineage>
</organism>
<dbReference type="PROSITE" id="PS51819">
    <property type="entry name" value="VOC"/>
    <property type="match status" value="1"/>
</dbReference>
<keyword evidence="4" id="KW-1185">Reference proteome</keyword>
<comment type="caution">
    <text evidence="3">The sequence shown here is derived from an EMBL/GenBank/DDBJ whole genome shotgun (WGS) entry which is preliminary data.</text>
</comment>
<dbReference type="EMBL" id="BDQI01000024">
    <property type="protein sequence ID" value="GAX56259.1"/>
    <property type="molecule type" value="Genomic_DNA"/>
</dbReference>
<reference evidence="4" key="1">
    <citation type="submission" date="2017-05" db="EMBL/GenBank/DDBJ databases">
        <title>Streptomyces olivochromogenes NBRC 3561 whole genome shotgun sequence.</title>
        <authorList>
            <person name="Dohra H."/>
            <person name="Kodani S."/>
        </authorList>
    </citation>
    <scope>NUCLEOTIDE SEQUENCE [LARGE SCALE GENOMIC DNA]</scope>
    <source>
        <strain evidence="4">NBRC 3561</strain>
    </source>
</reference>
<sequence>MSNLDDSLDWYQLLFSAERVDYKFNHLYRESTGYGVLPITPESGVVIGLRTDTVNQHEGFLESRTGLDHVSFQAGSRVDLESWMSWLDELGIAHTPIRDETEPFAYSAVVFRDPDNIRLEFLAVGQRLDGLRPSEARRSTRAGALPNRTPAAPAPVPLGGIGRQELSPRVRVGRGSICSGTPCEPGDMRTGGRAR</sequence>
<evidence type="ECO:0000313" key="4">
    <source>
        <dbReference type="Proteomes" id="UP000217446"/>
    </source>
</evidence>
<feature type="domain" description="VOC" evidence="2">
    <location>
        <begin position="1"/>
        <end position="124"/>
    </location>
</feature>
<dbReference type="Gene3D" id="3.10.180.10">
    <property type="entry name" value="2,3-Dihydroxybiphenyl 1,2-Dioxygenase, domain 1"/>
    <property type="match status" value="1"/>
</dbReference>
<dbReference type="AlphaFoldDB" id="A0A250VQA2"/>
<accession>A0A250VQA2</accession>
<dbReference type="InterPro" id="IPR037523">
    <property type="entry name" value="VOC_core"/>
</dbReference>
<proteinExistence type="predicted"/>
<evidence type="ECO:0000259" key="2">
    <source>
        <dbReference type="PROSITE" id="PS51819"/>
    </source>
</evidence>
<evidence type="ECO:0000256" key="1">
    <source>
        <dbReference type="SAM" id="MobiDB-lite"/>
    </source>
</evidence>
<gene>
    <name evidence="3" type="ORF">SO3561_07826</name>
</gene>
<dbReference type="Pfam" id="PF00903">
    <property type="entry name" value="Glyoxalase"/>
    <property type="match status" value="1"/>
</dbReference>
<dbReference type="SUPFAM" id="SSF54593">
    <property type="entry name" value="Glyoxalase/Bleomycin resistance protein/Dihydroxybiphenyl dioxygenase"/>
    <property type="match status" value="1"/>
</dbReference>
<feature type="region of interest" description="Disordered" evidence="1">
    <location>
        <begin position="176"/>
        <end position="195"/>
    </location>
</feature>
<feature type="region of interest" description="Disordered" evidence="1">
    <location>
        <begin position="132"/>
        <end position="163"/>
    </location>
</feature>
<dbReference type="Proteomes" id="UP000217446">
    <property type="component" value="Unassembled WGS sequence"/>
</dbReference>
<name>A0A250VQA2_STROL</name>